<dbReference type="GO" id="GO:0008289">
    <property type="term" value="F:lipid binding"/>
    <property type="evidence" value="ECO:0007669"/>
    <property type="project" value="UniProtKB-KW"/>
</dbReference>
<evidence type="ECO:0000313" key="18">
    <source>
        <dbReference type="EMBL" id="KAF0313726.1"/>
    </source>
</evidence>
<dbReference type="FunFam" id="3.30.530.20:FF:000008">
    <property type="entry name" value="START domain containing 10"/>
    <property type="match status" value="1"/>
</dbReference>
<organism evidence="18 19">
    <name type="scientific">Amphibalanus amphitrite</name>
    <name type="common">Striped barnacle</name>
    <name type="synonym">Balanus amphitrite</name>
    <dbReference type="NCBI Taxonomy" id="1232801"/>
    <lineage>
        <taxon>Eukaryota</taxon>
        <taxon>Metazoa</taxon>
        <taxon>Ecdysozoa</taxon>
        <taxon>Arthropoda</taxon>
        <taxon>Crustacea</taxon>
        <taxon>Multicrustacea</taxon>
        <taxon>Cirripedia</taxon>
        <taxon>Thoracica</taxon>
        <taxon>Thoracicalcarea</taxon>
        <taxon>Balanomorpha</taxon>
        <taxon>Balanoidea</taxon>
        <taxon>Balanidae</taxon>
        <taxon>Amphibalaninae</taxon>
        <taxon>Amphibalanus</taxon>
    </lineage>
</organism>
<evidence type="ECO:0000256" key="12">
    <source>
        <dbReference type="ARBA" id="ARBA00023136"/>
    </source>
</evidence>
<dbReference type="GO" id="GO:0031514">
    <property type="term" value="C:motile cilium"/>
    <property type="evidence" value="ECO:0007669"/>
    <property type="project" value="UniProtKB-SubCell"/>
</dbReference>
<dbReference type="Pfam" id="PF01852">
    <property type="entry name" value="START"/>
    <property type="match status" value="1"/>
</dbReference>
<evidence type="ECO:0000256" key="2">
    <source>
        <dbReference type="ARBA" id="ARBA00004370"/>
    </source>
</evidence>
<evidence type="ECO:0000256" key="10">
    <source>
        <dbReference type="ARBA" id="ARBA00023069"/>
    </source>
</evidence>
<dbReference type="PANTHER" id="PTHR19308">
    <property type="entry name" value="PHOSPHATIDYLCHOLINE TRANSFER PROTEIN"/>
    <property type="match status" value="1"/>
</dbReference>
<dbReference type="PROSITE" id="PS50848">
    <property type="entry name" value="START"/>
    <property type="match status" value="1"/>
</dbReference>
<dbReference type="OrthoDB" id="5403181at2759"/>
<evidence type="ECO:0000256" key="5">
    <source>
        <dbReference type="ARBA" id="ARBA00022490"/>
    </source>
</evidence>
<dbReference type="Gene3D" id="3.30.530.20">
    <property type="match status" value="1"/>
</dbReference>
<dbReference type="PANTHER" id="PTHR19308:SF14">
    <property type="entry name" value="START DOMAIN-CONTAINING PROTEIN"/>
    <property type="match status" value="1"/>
</dbReference>
<dbReference type="AlphaFoldDB" id="A0A6A4X216"/>
<evidence type="ECO:0000256" key="7">
    <source>
        <dbReference type="ARBA" id="ARBA00022846"/>
    </source>
</evidence>
<keyword evidence="10" id="KW-0969">Cilium</keyword>
<evidence type="ECO:0000256" key="4">
    <source>
        <dbReference type="ARBA" id="ARBA00022448"/>
    </source>
</evidence>
<keyword evidence="7" id="KW-0282">Flagellum</keyword>
<dbReference type="SMART" id="SM00234">
    <property type="entry name" value="START"/>
    <property type="match status" value="1"/>
</dbReference>
<keyword evidence="4" id="KW-0813">Transport</keyword>
<evidence type="ECO:0000259" key="17">
    <source>
        <dbReference type="PROSITE" id="PS50848"/>
    </source>
</evidence>
<dbReference type="InterPro" id="IPR023393">
    <property type="entry name" value="START-like_dom_sf"/>
</dbReference>
<dbReference type="GO" id="GO:0005829">
    <property type="term" value="C:cytosol"/>
    <property type="evidence" value="ECO:0007669"/>
    <property type="project" value="UniProtKB-ARBA"/>
</dbReference>
<evidence type="ECO:0000256" key="1">
    <source>
        <dbReference type="ARBA" id="ARBA00004230"/>
    </source>
</evidence>
<keyword evidence="6" id="KW-0597">Phosphoprotein</keyword>
<keyword evidence="19" id="KW-1185">Reference proteome</keyword>
<evidence type="ECO:0000313" key="19">
    <source>
        <dbReference type="Proteomes" id="UP000440578"/>
    </source>
</evidence>
<evidence type="ECO:0000256" key="11">
    <source>
        <dbReference type="ARBA" id="ARBA00023121"/>
    </source>
</evidence>
<dbReference type="CDD" id="cd08871">
    <property type="entry name" value="START_STARD10-like"/>
    <property type="match status" value="1"/>
</dbReference>
<evidence type="ECO:0000256" key="15">
    <source>
        <dbReference type="ARBA" id="ARBA00076937"/>
    </source>
</evidence>
<comment type="caution">
    <text evidence="18">The sequence shown here is derived from an EMBL/GenBank/DDBJ whole genome shotgun (WGS) entry which is preliminary data.</text>
</comment>
<reference evidence="18 19" key="1">
    <citation type="submission" date="2019-07" db="EMBL/GenBank/DDBJ databases">
        <title>Draft genome assembly of a fouling barnacle, Amphibalanus amphitrite (Darwin, 1854): The first reference genome for Thecostraca.</title>
        <authorList>
            <person name="Kim W."/>
        </authorList>
    </citation>
    <scope>NUCLEOTIDE SEQUENCE [LARGE SCALE GENOMIC DNA]</scope>
    <source>
        <strain evidence="18">SNU_AA5</strain>
        <tissue evidence="18">Soma without cirri and trophi</tissue>
    </source>
</reference>
<dbReference type="Proteomes" id="UP000440578">
    <property type="component" value="Unassembled WGS sequence"/>
</dbReference>
<proteinExistence type="predicted"/>
<keyword evidence="5" id="KW-0963">Cytoplasm</keyword>
<keyword evidence="8" id="KW-0007">Acetylation</keyword>
<evidence type="ECO:0000256" key="14">
    <source>
        <dbReference type="ARBA" id="ARBA00070345"/>
    </source>
</evidence>
<keyword evidence="13" id="KW-0966">Cell projection</keyword>
<evidence type="ECO:0000256" key="3">
    <source>
        <dbReference type="ARBA" id="ARBA00004496"/>
    </source>
</evidence>
<dbReference type="GO" id="GO:0006869">
    <property type="term" value="P:lipid transport"/>
    <property type="evidence" value="ECO:0007669"/>
    <property type="project" value="UniProtKB-KW"/>
</dbReference>
<evidence type="ECO:0000256" key="16">
    <source>
        <dbReference type="ARBA" id="ARBA00080073"/>
    </source>
</evidence>
<keyword evidence="9" id="KW-0445">Lipid transport</keyword>
<evidence type="ECO:0000256" key="6">
    <source>
        <dbReference type="ARBA" id="ARBA00022553"/>
    </source>
</evidence>
<sequence length="267" mass="30717">MRLGEVRVADEQDFEELAFVVDSLDGWKLDYFQAPLRVWVKPATNTNFHMIKVKTMFSDVSAPVLYDVLHDSEYRRTWDRFMLASSPIGCLNASNELSYYAARCPPPLRNRDMVLLRSWLADERAYYVMSHSVFHAQHPPRPGFVRAFSHLTGFVIRPLSPRGCELHYVTHAEPGGRLPAWLVNKVTQTLAPGLVRRLHKAALAYPAWKRKHDTVHKPWLNPEQMSPVRVDLSLCRRSPLEENEPAPDESEVKIDSRIGENYLKLAD</sequence>
<evidence type="ECO:0000256" key="13">
    <source>
        <dbReference type="ARBA" id="ARBA00023273"/>
    </source>
</evidence>
<comment type="subcellular location">
    <subcellularLocation>
        <location evidence="1">Cell projection</location>
        <location evidence="1">Cilium</location>
        <location evidence="1">Flagellum</location>
    </subcellularLocation>
    <subcellularLocation>
        <location evidence="3">Cytoplasm</location>
    </subcellularLocation>
    <subcellularLocation>
        <location evidence="2">Membrane</location>
    </subcellularLocation>
</comment>
<evidence type="ECO:0000256" key="8">
    <source>
        <dbReference type="ARBA" id="ARBA00022990"/>
    </source>
</evidence>
<dbReference type="InterPro" id="IPR002913">
    <property type="entry name" value="START_lipid-bd_dom"/>
</dbReference>
<keyword evidence="12" id="KW-0472">Membrane</keyword>
<protein>
    <recommendedName>
        <fullName evidence="14">START domain-containing protein 10</fullName>
    </recommendedName>
    <alternativeName>
        <fullName evidence="15">PCTP-like protein</fullName>
    </alternativeName>
    <alternativeName>
        <fullName evidence="16">StAR-related lipid transfer protein 10</fullName>
    </alternativeName>
</protein>
<accession>A0A6A4X216</accession>
<dbReference type="EMBL" id="VIIS01000073">
    <property type="protein sequence ID" value="KAF0313726.1"/>
    <property type="molecule type" value="Genomic_DNA"/>
</dbReference>
<gene>
    <name evidence="18" type="primary">Stard10_0</name>
    <name evidence="18" type="ORF">FJT64_015712</name>
</gene>
<dbReference type="InterPro" id="IPR041951">
    <property type="entry name" value="STARD10_START"/>
</dbReference>
<dbReference type="InterPro" id="IPR051213">
    <property type="entry name" value="START_lipid_transfer"/>
</dbReference>
<evidence type="ECO:0000256" key="9">
    <source>
        <dbReference type="ARBA" id="ARBA00023055"/>
    </source>
</evidence>
<feature type="domain" description="START" evidence="17">
    <location>
        <begin position="25"/>
        <end position="207"/>
    </location>
</feature>
<keyword evidence="11" id="KW-0446">Lipid-binding</keyword>
<dbReference type="GO" id="GO:0016020">
    <property type="term" value="C:membrane"/>
    <property type="evidence" value="ECO:0007669"/>
    <property type="project" value="UniProtKB-SubCell"/>
</dbReference>
<dbReference type="SUPFAM" id="SSF55961">
    <property type="entry name" value="Bet v1-like"/>
    <property type="match status" value="1"/>
</dbReference>
<name>A0A6A4X216_AMPAM</name>